<name>A0A7I8K8N2_SPIIN</name>
<feature type="region of interest" description="Disordered" evidence="2">
    <location>
        <begin position="211"/>
        <end position="233"/>
    </location>
</feature>
<evidence type="ECO:0000256" key="2">
    <source>
        <dbReference type="SAM" id="MobiDB-lite"/>
    </source>
</evidence>
<proteinExistence type="predicted"/>
<dbReference type="PANTHER" id="PTHR35480:SF1">
    <property type="entry name" value="MATERNAL EFFECT EMBRYO ARREST 22"/>
    <property type="match status" value="1"/>
</dbReference>
<evidence type="ECO:0000313" key="4">
    <source>
        <dbReference type="Proteomes" id="UP000663760"/>
    </source>
</evidence>
<keyword evidence="1" id="KW-0175">Coiled coil</keyword>
<dbReference type="Proteomes" id="UP000663760">
    <property type="component" value="Chromosome 4"/>
</dbReference>
<feature type="coiled-coil region" evidence="1">
    <location>
        <begin position="307"/>
        <end position="334"/>
    </location>
</feature>
<reference evidence="3" key="1">
    <citation type="submission" date="2020-02" db="EMBL/GenBank/DDBJ databases">
        <authorList>
            <person name="Scholz U."/>
            <person name="Mascher M."/>
            <person name="Fiebig A."/>
        </authorList>
    </citation>
    <scope>NUCLEOTIDE SEQUENCE</scope>
</reference>
<dbReference type="PANTHER" id="PTHR35480">
    <property type="entry name" value="MATERNAL EFFECT EMBRYO ARREST 22"/>
    <property type="match status" value="1"/>
</dbReference>
<gene>
    <name evidence="3" type="ORF">SI8410_04004778</name>
</gene>
<dbReference type="OrthoDB" id="1933275at2759"/>
<protein>
    <submittedName>
        <fullName evidence="3">Uncharacterized protein</fullName>
    </submittedName>
</protein>
<evidence type="ECO:0000256" key="1">
    <source>
        <dbReference type="SAM" id="Coils"/>
    </source>
</evidence>
<organism evidence="3 4">
    <name type="scientific">Spirodela intermedia</name>
    <name type="common">Intermediate duckweed</name>
    <dbReference type="NCBI Taxonomy" id="51605"/>
    <lineage>
        <taxon>Eukaryota</taxon>
        <taxon>Viridiplantae</taxon>
        <taxon>Streptophyta</taxon>
        <taxon>Embryophyta</taxon>
        <taxon>Tracheophyta</taxon>
        <taxon>Spermatophyta</taxon>
        <taxon>Magnoliopsida</taxon>
        <taxon>Liliopsida</taxon>
        <taxon>Araceae</taxon>
        <taxon>Lemnoideae</taxon>
        <taxon>Spirodela</taxon>
    </lineage>
</organism>
<accession>A0A7I8K8N2</accession>
<dbReference type="EMBL" id="LR746267">
    <property type="protein sequence ID" value="CAA7394117.1"/>
    <property type="molecule type" value="Genomic_DNA"/>
</dbReference>
<evidence type="ECO:0000313" key="3">
    <source>
        <dbReference type="EMBL" id="CAA7394117.1"/>
    </source>
</evidence>
<sequence>MAADVVIDPQPANSCCAELRKRYVKLEEKRNALRQAVKLLENQTNKLQDETIVLKRAYEEERTRAEQAQLLNKESLEIKHKLDKEVRQLKSEIASLKESGSSVNQGKNQQLIPHISEGDAEIKRLKELLQKEIRRGDFEKKKVEEERNKAAEAWRLLKMEKKKVEDEKRISEMERKKAEDFRNCLEESRSEVNEAREKLIAEKSKTDAAKKKLEFENKKTQREKKRADSETAKVEEQMRQLEIERKKLVDEKAISDHLSKQLQEERQKIGILQQKMETIISTGQGLKNFLSYGTKMIRNQDAETANVKLLKDKIKFQKKQLKHAKKMAKLHEAEEHLLLQQLCLLNQDHMQFSHRLEMLTSCFPYVIDGTDGLAKAGKALKQRVVKPQKTFSCAEHDVNSQIEAEKTKNICTPMEYHGTSLPCTWHFPQTCGGSIRPVSGICSDLESPVRDSVRDKSQSSVICSTDVTFSDTQFLGSQGRSALAVATSAKLDTNLRVSPSMNFTGEETKNSNVVQRGKKGRTFPREMKVPISKSISRDRNELAISDSQCIGAKRKAKDILDGGDCRWGLKTKNKIRVVENNLNPETIVSSLSRGDLFHSSKGRKHLATELSDDSDTRYCAERQNNISWSSEQNGVCHEGYGYEPGQAATSFINRVAPAVFDASEHAQKSSATIRKSHALSCFDDMNHDDYMKLLDLDDEIEEKRFQEARRMLLSPNLPEIKSPISKYSADECLNCSSQAFGGSIGTEKERFGPVVRFNPHQGSTSQDHENRSTMFVESMTQKALPKNKEISCPNAVDRHKHRVYDCVVIFSNTKDEQMLCRILHAMDTILQGTSWAYEDGFLFTNVLHALTRNVDISAEEKVSVVYSLLLCKMSALISVDGGISVVKDLSLASQIFVAEADRVISDADTRSVFLKTCQLDIFFRLIQDFLVTRKLMVCEDCLLKPSDICTPDGVCHFNDGNKAWILKTATTCQLVAGSVVLASMSVVLSCIDILWHTSYQLIRLCMTDSHWILTAVHVFASISGPKFFSSPSSNFISSVVKVIVHLLESGLEFSAVTLNADRGPRFSPCMECPFAEGEVCLDKVTSLLLEELQDCAACRAKPLDPKTSDISSSDELVACTNRTNPHDENKARLDGAAECDHACSLQNLAHQLDNNADTKLCHFTDILSLLELIGHYMGWQWLRRRVIPQLFRLSESCTSFEFSVPLLILIGQFIRIGVEVNACEEEESEGLMSSLSEFLDGDGKGKIGSLPIQFAAVKALLGLLPLDFREIILSRGSFDVALRGSHAACAELVRRWFSQLGEDQISAAIGFFEELG</sequence>
<keyword evidence="4" id="KW-1185">Reference proteome</keyword>